<proteinExistence type="predicted"/>
<reference evidence="2 3" key="1">
    <citation type="submission" date="2021-02" db="EMBL/GenBank/DDBJ databases">
        <title>Cotonvirus japonicus, which uses Golgi apparatus of host cells for its virion factory, phylogenetically links tailed tupanvirus and icosahedral mimivirus.</title>
        <authorList>
            <person name="Takahashi H."/>
            <person name="Fukaya S."/>
            <person name="Song C."/>
            <person name="Murata K."/>
            <person name="Takemura M."/>
        </authorList>
    </citation>
    <scope>NUCLEOTIDE SEQUENCE [LARGE SCALE GENOMIC DNA]</scope>
</reference>
<dbReference type="Proteomes" id="UP001321479">
    <property type="component" value="Segment"/>
</dbReference>
<dbReference type="InterPro" id="IPR012337">
    <property type="entry name" value="RNaseH-like_sf"/>
</dbReference>
<accession>A0ABM7NTK8</accession>
<evidence type="ECO:0000259" key="1">
    <source>
        <dbReference type="PROSITE" id="PS50879"/>
    </source>
</evidence>
<dbReference type="PROSITE" id="PS50879">
    <property type="entry name" value="RNASE_H_1"/>
    <property type="match status" value="1"/>
</dbReference>
<dbReference type="Pfam" id="PF00075">
    <property type="entry name" value="RNase_H"/>
    <property type="match status" value="1"/>
</dbReference>
<keyword evidence="3" id="KW-1185">Reference proteome</keyword>
<dbReference type="InterPro" id="IPR036397">
    <property type="entry name" value="RNaseH_sf"/>
</dbReference>
<dbReference type="SUPFAM" id="SSF53098">
    <property type="entry name" value="Ribonuclease H-like"/>
    <property type="match status" value="1"/>
</dbReference>
<dbReference type="EMBL" id="AP024483">
    <property type="protein sequence ID" value="BCS83431.1"/>
    <property type="molecule type" value="Genomic_DNA"/>
</dbReference>
<dbReference type="RefSeq" id="YP_010842039.1">
    <property type="nucleotide sequence ID" value="NC_079139.1"/>
</dbReference>
<dbReference type="GeneID" id="80558636"/>
<name>A0ABM7NTK8_9VIRU</name>
<dbReference type="Gene3D" id="3.30.420.10">
    <property type="entry name" value="Ribonuclease H-like superfamily/Ribonuclease H"/>
    <property type="match status" value="1"/>
</dbReference>
<organism evidence="2 3">
    <name type="scientific">Cotonvirus japonicus</name>
    <dbReference type="NCBI Taxonomy" id="2811091"/>
    <lineage>
        <taxon>Viruses</taxon>
        <taxon>Varidnaviria</taxon>
        <taxon>Bamfordvirae</taxon>
        <taxon>Nucleocytoviricota</taxon>
        <taxon>Megaviricetes</taxon>
        <taxon>Imitervirales</taxon>
        <taxon>Mimiviridae</taxon>
        <taxon>Megamimivirinae</taxon>
        <taxon>Cotonvirus</taxon>
        <taxon>Cotonvirus japonicum</taxon>
    </lineage>
</organism>
<evidence type="ECO:0000313" key="3">
    <source>
        <dbReference type="Proteomes" id="UP001321479"/>
    </source>
</evidence>
<feature type="domain" description="RNase H type-1" evidence="1">
    <location>
        <begin position="1"/>
        <end position="141"/>
    </location>
</feature>
<protein>
    <submittedName>
        <fullName evidence="2">Ribonuclease HI</fullName>
    </submittedName>
</protein>
<dbReference type="InterPro" id="IPR002156">
    <property type="entry name" value="RNaseH_domain"/>
</dbReference>
<evidence type="ECO:0000313" key="2">
    <source>
        <dbReference type="EMBL" id="BCS83431.1"/>
    </source>
</evidence>
<sequence length="147" mass="17204">MIKCYCDASYDPVTNIAVAGWKINQGDICHELIHDTNINRAELQGLIYLIKQLNNNQNYIIFTDCANIVKKYEQKQKIISRNYYTKKNKLIKNSDLFRELFGICGDNIIIKHIAGHVSKHLMTDNNREFSLVDKYVRRALRQILKNK</sequence>